<feature type="compositionally biased region" description="Basic and acidic residues" evidence="21">
    <location>
        <begin position="1015"/>
        <end position="1026"/>
    </location>
</feature>
<dbReference type="InterPro" id="IPR018378">
    <property type="entry name" value="C-type_lectin_CS"/>
</dbReference>
<keyword evidence="15" id="KW-1133">Transmembrane helix</keyword>
<dbReference type="EMBL" id="JASSZA010000022">
    <property type="protein sequence ID" value="KAK2084751.1"/>
    <property type="molecule type" value="Genomic_DNA"/>
</dbReference>
<evidence type="ECO:0000256" key="12">
    <source>
        <dbReference type="ARBA" id="ARBA00022737"/>
    </source>
</evidence>
<dbReference type="SUPFAM" id="SSF49785">
    <property type="entry name" value="Galactose-binding domain-like"/>
    <property type="match status" value="2"/>
</dbReference>
<dbReference type="InterPro" id="IPR016186">
    <property type="entry name" value="C-type_lectin-like/link_sf"/>
</dbReference>
<feature type="disulfide bond" evidence="20">
    <location>
        <begin position="217"/>
        <end position="244"/>
    </location>
</feature>
<dbReference type="Gene3D" id="2.60.40.420">
    <property type="entry name" value="Cupredoxins - blue copper proteins"/>
    <property type="match status" value="5"/>
</dbReference>
<comment type="similarity">
    <text evidence="2">Belongs to the selectin/LECAM family.</text>
</comment>
<dbReference type="InterPro" id="IPR001304">
    <property type="entry name" value="C-type_lectin-like"/>
</dbReference>
<feature type="disulfide bond" evidence="20">
    <location>
        <begin position="858"/>
        <end position="885"/>
    </location>
</feature>
<dbReference type="InterPro" id="IPR008972">
    <property type="entry name" value="Cupredoxin"/>
</dbReference>
<evidence type="ECO:0000256" key="19">
    <source>
        <dbReference type="PROSITE-ProRule" id="PRU00076"/>
    </source>
</evidence>
<feature type="compositionally biased region" description="Gly residues" evidence="21">
    <location>
        <begin position="1135"/>
        <end position="1145"/>
    </location>
</feature>
<dbReference type="InterPro" id="IPR008979">
    <property type="entry name" value="Galactose-bd-like_sf"/>
</dbReference>
<feature type="compositionally biased region" description="Polar residues" evidence="21">
    <location>
        <begin position="2275"/>
        <end position="2309"/>
    </location>
</feature>
<feature type="domain" description="Sushi" evidence="25">
    <location>
        <begin position="764"/>
        <end position="825"/>
    </location>
</feature>
<keyword evidence="17 19" id="KW-1015">Disulfide bond</keyword>
<dbReference type="SUPFAM" id="SSF57196">
    <property type="entry name" value="EGF/Laminin"/>
    <property type="match status" value="1"/>
</dbReference>
<dbReference type="PROSITE" id="PS50923">
    <property type="entry name" value="SUSHI"/>
    <property type="match status" value="7"/>
</dbReference>
<feature type="region of interest" description="Disordered" evidence="21">
    <location>
        <begin position="2152"/>
        <end position="2212"/>
    </location>
</feature>
<evidence type="ECO:0000256" key="8">
    <source>
        <dbReference type="ARBA" id="ARBA00022692"/>
    </source>
</evidence>
<keyword evidence="10" id="KW-0732">Signal</keyword>
<dbReference type="InterPro" id="IPR000421">
    <property type="entry name" value="FA58C"/>
</dbReference>
<feature type="region of interest" description="Disordered" evidence="21">
    <location>
        <begin position="2736"/>
        <end position="2758"/>
    </location>
</feature>
<feature type="region of interest" description="Disordered" evidence="21">
    <location>
        <begin position="1961"/>
        <end position="1982"/>
    </location>
</feature>
<keyword evidence="4" id="KW-1003">Cell membrane</keyword>
<feature type="region of interest" description="Disordered" evidence="21">
    <location>
        <begin position="1122"/>
        <end position="1163"/>
    </location>
</feature>
<dbReference type="Pfam" id="PF00754">
    <property type="entry name" value="F5_F8_type_C"/>
    <property type="match status" value="2"/>
</dbReference>
<dbReference type="PROSITE" id="PS00022">
    <property type="entry name" value="EGF_1"/>
    <property type="match status" value="1"/>
</dbReference>
<evidence type="ECO:0000256" key="10">
    <source>
        <dbReference type="ARBA" id="ARBA00022729"/>
    </source>
</evidence>
<comment type="subcellular location">
    <subcellularLocation>
        <location evidence="1">Cell membrane</location>
        <topology evidence="1">Single-pass type I membrane protein</topology>
    </subcellularLocation>
</comment>
<evidence type="ECO:0000259" key="22">
    <source>
        <dbReference type="PROSITE" id="PS50022"/>
    </source>
</evidence>
<evidence type="ECO:0000256" key="21">
    <source>
        <dbReference type="SAM" id="MobiDB-lite"/>
    </source>
</evidence>
<feature type="region of interest" description="Disordered" evidence="21">
    <location>
        <begin position="1003"/>
        <end position="1027"/>
    </location>
</feature>
<feature type="domain" description="Sushi" evidence="25">
    <location>
        <begin position="185"/>
        <end position="246"/>
    </location>
</feature>
<dbReference type="InterPro" id="IPR050633">
    <property type="entry name" value="Neuropilin_MCO_CoagFactor"/>
</dbReference>
<keyword evidence="27" id="KW-1185">Reference proteome</keyword>
<gene>
    <name evidence="26" type="ORF">P7K49_037784</name>
</gene>
<feature type="disulfide bond" evidence="20">
    <location>
        <begin position="279"/>
        <end position="306"/>
    </location>
</feature>
<feature type="region of interest" description="Disordered" evidence="21">
    <location>
        <begin position="2087"/>
        <end position="2111"/>
    </location>
</feature>
<dbReference type="CDD" id="cd00033">
    <property type="entry name" value="CCP"/>
    <property type="match status" value="7"/>
</dbReference>
<dbReference type="PRINTS" id="PR00343">
    <property type="entry name" value="SELECTIN"/>
</dbReference>
<dbReference type="Gene3D" id="2.10.25.10">
    <property type="entry name" value="Laminin"/>
    <property type="match status" value="1"/>
</dbReference>
<dbReference type="Gene3D" id="2.60.120.260">
    <property type="entry name" value="Galactose-binding domain-like"/>
    <property type="match status" value="2"/>
</dbReference>
<dbReference type="CDD" id="cd14454">
    <property type="entry name" value="CuRO_4_FV_like"/>
    <property type="match status" value="1"/>
</dbReference>
<protein>
    <submittedName>
        <fullName evidence="26">Uncharacterized protein</fullName>
    </submittedName>
</protein>
<dbReference type="PROSITE" id="PS01186">
    <property type="entry name" value="EGF_2"/>
    <property type="match status" value="1"/>
</dbReference>
<evidence type="ECO:0000256" key="17">
    <source>
        <dbReference type="ARBA" id="ARBA00023157"/>
    </source>
</evidence>
<evidence type="ECO:0000256" key="6">
    <source>
        <dbReference type="ARBA" id="ARBA00022641"/>
    </source>
</evidence>
<dbReference type="PROSITE" id="PS50026">
    <property type="entry name" value="EGF_3"/>
    <property type="match status" value="1"/>
</dbReference>
<dbReference type="CDD" id="cd00054">
    <property type="entry name" value="EGF_CA"/>
    <property type="match status" value="1"/>
</dbReference>
<evidence type="ECO:0000313" key="27">
    <source>
        <dbReference type="Proteomes" id="UP001266305"/>
    </source>
</evidence>
<evidence type="ECO:0000259" key="23">
    <source>
        <dbReference type="PROSITE" id="PS50026"/>
    </source>
</evidence>
<dbReference type="PROSITE" id="PS50041">
    <property type="entry name" value="C_TYPE_LECTIN_2"/>
    <property type="match status" value="1"/>
</dbReference>
<dbReference type="InterPro" id="IPR033138">
    <property type="entry name" value="Cu_oxidase_CS"/>
</dbReference>
<feature type="domain" description="EGF-like" evidence="23">
    <location>
        <begin position="146"/>
        <end position="182"/>
    </location>
</feature>
<feature type="compositionally biased region" description="Polar residues" evidence="21">
    <location>
        <begin position="2158"/>
        <end position="2173"/>
    </location>
</feature>
<evidence type="ECO:0000256" key="11">
    <source>
        <dbReference type="ARBA" id="ARBA00022734"/>
    </source>
</evidence>
<feature type="disulfide bond" evidence="20">
    <location>
        <begin position="796"/>
        <end position="823"/>
    </location>
</feature>
<dbReference type="CDD" id="cd03592">
    <property type="entry name" value="CLECT_selectins_like"/>
    <property type="match status" value="1"/>
</dbReference>
<feature type="domain" description="Sushi" evidence="25">
    <location>
        <begin position="826"/>
        <end position="887"/>
    </location>
</feature>
<keyword evidence="11" id="KW-0430">Lectin</keyword>
<sequence length="3330" mass="373123">MQHGFRSLEVNEFKKEKKELTNQKEVAAWTYHYSTKAYSWNISRKYCQNRYTDLVAIQNKNEIAYLNEVLPYYSSYYWIGIRKSNKTWTWVGTKKALTEEAENWAVNEPNNKRNNEDCVEIYIKSPSAPGKWNDEHCLKKKRALCYTASCQDMSCSKQGECLETIGNYTCSCYPGFYGPECEYVRECGEPELPQHVLMNCSHPLGNFSFNSQCSFHCTDGYQVNGPSKLECLATGTWTNKPPQCLAVQCPPLKIPERGNMTCLHSAKEFQHQSSCSFGCEEGFALAGPEVVQCTASGVWTAPPPVCKAMQCQHLEAPSEGTMDCVHPLAAFAYGSSCKFECQPGYRVRGLDMLHCIGSGQWSAPLPTCEAISCKPLESPVHGSMDCSSSLRAFQYDTNCSFRCAEGFMLRGADIVRCDNLGQWTAPAPVCQGVPHTQVMFQKCNTGILCLHVLRSLRNVCDSPGSKQAQVVQGTDYSSLLHTVLPLGVSPQGGCHSPRLPVTFQFPSAFSSLFTVNSLLLLLGAHQVKYPNVGWAGRYHAVCNPLAVVILLKECYQTISLFNVPPTPPPLISEGKATKELEMGSTAPTSSPTPSPPLVLVVYRLFELYPLQPHIHTYYRKTFQEAEKNKIFGQKDWTVLPWDTGQTPHQRVKGERHKMLPSAVTKMYYKFPENSGTIQSCIPTRRTVENSNEDLKCSELFAPEQGNLDCSDTRGEFNVGSTCHFSCNKGFKLEGPNNVECTISGRWSATPPTCKGIASVSTPEVQCPALTTPGQGTMFCRHQLGTFGFNTTCYFGCNAGFTLIGDSTLSCRPSGQWTAVTPACRAVKCSELQVNTPIVMNCSNLWGNFSYGSSCSFHCLEGQLLNGSAQTACQENGHWSTTVPTCQAGPLTIQEALTYFGGGVASVTGLITCGTLLALLRKRFRQKEENAAATAENSTMRSIPYTTCSENKNNLMLYLSQKVQWVAEPFGPLLLRLPEASGWHQRLPEAKNQARRSHVTVDLPTTMISPSPCPEKPQKKGREKEPEAATAVWRNRRGGGRCHPQPPELIAAGVSQQLSKCCPSPGVVAASGSRKGSMFPGCPQVWVLVVLGTSWVGWGSHRTEAAQLRQFYVAAQGISWSYRPEPTNTRESAGPQQGGLALGGQSPGRQIVNRLPPSGAGHLNHSATSFKKIVYREYEPYFKKEKPRSSISGLLGPTLYAEVGDIVKVHFKNKADKPLSIHPQGIKYSKLSEGASYLDHTFPMEKMDDAVAPGQEYTYEWSISEDSGPTHDDPPCLTHIYYSHENLIEDFNSGLVGPLLICKEGTLTEDGTQKMFDKQLVLLFAVFDESKSWSQSPSLMYTVNGYVNGTMPDITVCAYEHISWHLLGMSSGPELFSIHFNGQVLEENHHKVSAITLVSATSTTANMTETRRLKKITREQRRHIKRWEYFIAAEEIIWDYAPVIPANMDKKYRSLHLDNFSNRIGKHYKKVIYTQYEDESFTKHIENPHMKEDGILGPIIRAQVRDTLKIVFRNMASRPYSIYPHGVTFSPYEDDVNSSFTSGSNTMIRAVQPGETYTYKWNILELDEPTENDAQCLTRPYYSNVDIMRDIASGLIGLLLICKTRSLDKRGIQFQELAADIEQRAVFAVFDENKSWYLEDNINKFCENPDEVKRDDPKFYESNIMSTINGYVPESIPTLGFCFDDTVQWHFCSVGTQNDVLTIHFTGHSFIYGKRHEDTLTLFPMRGESVTVTMDNVGTWILTTMNSSPRSKKLRLKFRDVKCIRDDYEDSYEIYEPLESSVIATRKMHNPSENEDEESDADYDYQNRLASALGIRSLRNSSLNQKEEFNLTALALENGSEFISPNTDITVGSNYSSPTNISKLTVNNLAEPQKTPSHQQATIAGSPQRHLIGKNSVFHSSTAEHSSPYSENPIEDPLQSDVTGIHLLSLGAGEFRSQEHPKHKEPKVKRDQAAKHRLSWMESPADKIGRHLSQDNGSSRMRPWKDIPSDLLLLKQKNPSKILVGKWHLASEKGGYEVIQDTDEDTAVNNQLISPQNASRAWGESTPVTNKPGKPSGHPEFPSIRHKILQVRQDGGNSGLKKSQFLIKTRKKRKEKQTHHTPLSPRTFHSLGSEAYNTSSETIFNHSLLLHKSNKTSLPIDLNQTLPSVDFGWTPSLPDHNQNSSNDTGQTNSPPDLYEAVPPEEHYETFPIQDPDQMNSTSDPSHRSSSPELSEMLDYDQNHKSFPTDISQMSLSSEHEVWQTITSPDLSQVTLSPDLSQTNLSPELGQIPLSPDISQTTLSPDISQTTLSPELSQTNLSPDHSQVTLSPELSQTNLSPELGQIPLSPDLTQTTVSPDLSQMTVSPELSQTNLSPDLGQMPLSPDLSYTTLSLDLSQTNLSLELNQTNLSPELGQIPLSPDISQTTLSAELSQTNLSPDLSHTTVSPELSETNLLLDLSHMNLSSDLSQTNLSPELSEMPLFVDLSQIPLSSDLDQMMLSPDLGETDFSPDFGQISLSPDLTQVTLSPDLSETILLPDLSQISPPPDLNQIFYPSESSQSSLIPEFNETFPYSDLGHTPSPSSPTLNNTFQLKEFNPLVIVGLSKDGTDYIEIIPKEEIQSSEDDYTEMDYVSYDDPYKTDVRTNINASRDPDNIAAWYLRSNNGNRRNYYIAAEEISWDYSEFIQRERDIEDIDNTPENTIYKKVVFRKYLDSSFTKRDPQGEYEEHLGILGPVIRAEVDDVIQEFPQAPEHCRDVGGKRAIGDKNNSSRPYSLHAHGLSYEKSSEGKTYEDDSPAWFQDDNAVQPNSSYTYVWHATERSGPESPGSACRAWTYYSAVNPEKDIHSGLIGPLLICQKGILHKESNMPVDMREFVLLFMIFDEKKSWYYEKKSRMSWRLTATEVKNSHEFPAINGRIYSLPGLRMYEQEWVRLHLLNIGGSQDIHVVHFHGQTLLENGNKQHQLGVWPLLPGSFKTLEMKASKPGWWLLNTEVGENQRAGMQTPFLIMDRECKMPMGLSTGIISDSQIKASEFLGYWEPRLARLNNGGSYNAWSVEKLAAEFASKPWIQVDMQKEVIITGIQTQGAKHYLKSCYTTEFYVAYSSNQINWQIFKGNSTKNVMYFNGNSDASTIKENQFDPPIVARYIRISPTRAYNRPTLRLELQGCEVNGCSTPLGMESGKIENKQITASSFKKSWWGDYWEPFRARLNAQGRVNAWQAKVQESRFSVDLIASTITLAQREANNNKQWLQIDLLKIKKITAIITQGCKSLSSEMYVKSYSIHYSDQGVEWKPYRLKSSMVDKIFEGNTNTKGHVKNFFNPPIISRFIRVIPKTWNQSIALRLELFGCDIY</sequence>
<evidence type="ECO:0000256" key="5">
    <source>
        <dbReference type="ARBA" id="ARBA00022536"/>
    </source>
</evidence>
<comment type="caution">
    <text evidence="26">The sequence shown here is derived from an EMBL/GenBank/DDBJ whole genome shotgun (WGS) entry which is preliminary data.</text>
</comment>
<dbReference type="SUPFAM" id="SSF56436">
    <property type="entry name" value="C-type lectin-like"/>
    <property type="match status" value="1"/>
</dbReference>
<dbReference type="CDD" id="cd00057">
    <property type="entry name" value="FA58C"/>
    <property type="match status" value="2"/>
</dbReference>
<evidence type="ECO:0000256" key="20">
    <source>
        <dbReference type="PROSITE-ProRule" id="PRU00302"/>
    </source>
</evidence>
<dbReference type="SUPFAM" id="SSF49503">
    <property type="entry name" value="Cupredoxins"/>
    <property type="match status" value="6"/>
</dbReference>
<feature type="region of interest" description="Disordered" evidence="21">
    <location>
        <begin position="2036"/>
        <end position="2059"/>
    </location>
</feature>
<feature type="compositionally biased region" description="Low complexity" evidence="21">
    <location>
        <begin position="2199"/>
        <end position="2212"/>
    </location>
</feature>
<feature type="domain" description="Sushi" evidence="25">
    <location>
        <begin position="309"/>
        <end position="370"/>
    </location>
</feature>
<dbReference type="Pfam" id="PF00084">
    <property type="entry name" value="Sushi"/>
    <property type="match status" value="7"/>
</dbReference>
<evidence type="ECO:0000256" key="9">
    <source>
        <dbReference type="ARBA" id="ARBA00022723"/>
    </source>
</evidence>
<dbReference type="InterPro" id="IPR033991">
    <property type="entry name" value="Selectin_CTLD"/>
</dbReference>
<dbReference type="PROSITE" id="PS00079">
    <property type="entry name" value="MULTICOPPER_OXIDASE1"/>
    <property type="match status" value="1"/>
</dbReference>
<evidence type="ECO:0000256" key="15">
    <source>
        <dbReference type="ARBA" id="ARBA00022989"/>
    </source>
</evidence>
<reference evidence="26 27" key="1">
    <citation type="submission" date="2023-05" db="EMBL/GenBank/DDBJ databases">
        <title>B98-5 Cell Line De Novo Hybrid Assembly: An Optical Mapping Approach.</title>
        <authorList>
            <person name="Kananen K."/>
            <person name="Auerbach J.A."/>
            <person name="Kautto E."/>
            <person name="Blachly J.S."/>
        </authorList>
    </citation>
    <scope>NUCLEOTIDE SEQUENCE [LARGE SCALE GENOMIC DNA]</scope>
    <source>
        <strain evidence="26">B95-8</strain>
        <tissue evidence="26">Cell line</tissue>
    </source>
</reference>
<dbReference type="PROSITE" id="PS01285">
    <property type="entry name" value="FA58C_1"/>
    <property type="match status" value="1"/>
</dbReference>
<keyword evidence="13" id="KW-0106">Calcium</keyword>
<comment type="similarity">
    <text evidence="3">Belongs to the multicopper oxidase family.</text>
</comment>
<evidence type="ECO:0000256" key="1">
    <source>
        <dbReference type="ARBA" id="ARBA00004251"/>
    </source>
</evidence>
<comment type="caution">
    <text evidence="19">Lacks conserved residue(s) required for the propagation of feature annotation.</text>
</comment>
<feature type="domain" description="Sushi" evidence="25">
    <location>
        <begin position="247"/>
        <end position="308"/>
    </location>
</feature>
<evidence type="ECO:0000256" key="3">
    <source>
        <dbReference type="ARBA" id="ARBA00010609"/>
    </source>
</evidence>
<dbReference type="PROSITE" id="PS00615">
    <property type="entry name" value="C_TYPE_LECTIN_1"/>
    <property type="match status" value="1"/>
</dbReference>
<keyword evidence="9" id="KW-0479">Metal-binding</keyword>
<feature type="compositionally biased region" description="Basic residues" evidence="21">
    <location>
        <begin position="2087"/>
        <end position="2098"/>
    </location>
</feature>
<keyword evidence="18" id="KW-0325">Glycoprotein</keyword>
<dbReference type="PROSITE" id="PS50022">
    <property type="entry name" value="FA58C_3"/>
    <property type="match status" value="2"/>
</dbReference>
<dbReference type="InterPro" id="IPR000436">
    <property type="entry name" value="Sushi_SCR_CCP_dom"/>
</dbReference>
<keyword evidence="16" id="KW-0472">Membrane</keyword>
<dbReference type="PANTHER" id="PTHR46806:SF10">
    <property type="entry name" value="COAGULATION FACTOR V"/>
    <property type="match status" value="1"/>
</dbReference>
<feature type="disulfide bond" evidence="20">
    <location>
        <begin position="403"/>
        <end position="430"/>
    </location>
</feature>
<evidence type="ECO:0000259" key="24">
    <source>
        <dbReference type="PROSITE" id="PS50041"/>
    </source>
</evidence>
<keyword evidence="6" id="KW-0765">Sulfation</keyword>
<dbReference type="Pfam" id="PF00059">
    <property type="entry name" value="Lectin_C"/>
    <property type="match status" value="1"/>
</dbReference>
<evidence type="ECO:0000259" key="25">
    <source>
        <dbReference type="PROSITE" id="PS50923"/>
    </source>
</evidence>
<accession>A0ABQ9TJ26</accession>
<feature type="domain" description="F5/8 type C" evidence="22">
    <location>
        <begin position="3151"/>
        <end position="3327"/>
    </location>
</feature>
<feature type="disulfide bond" evidence="19">
    <location>
        <begin position="172"/>
        <end position="181"/>
    </location>
</feature>
<organism evidence="26 27">
    <name type="scientific">Saguinus oedipus</name>
    <name type="common">Cotton-top tamarin</name>
    <name type="synonym">Oedipomidas oedipus</name>
    <dbReference type="NCBI Taxonomy" id="9490"/>
    <lineage>
        <taxon>Eukaryota</taxon>
        <taxon>Metazoa</taxon>
        <taxon>Chordata</taxon>
        <taxon>Craniata</taxon>
        <taxon>Vertebrata</taxon>
        <taxon>Euteleostomi</taxon>
        <taxon>Mammalia</taxon>
        <taxon>Eutheria</taxon>
        <taxon>Euarchontoglires</taxon>
        <taxon>Primates</taxon>
        <taxon>Haplorrhini</taxon>
        <taxon>Platyrrhini</taxon>
        <taxon>Cebidae</taxon>
        <taxon>Callitrichinae</taxon>
        <taxon>Saguinus</taxon>
    </lineage>
</organism>
<proteinExistence type="inferred from homology"/>
<dbReference type="CDD" id="cd14450">
    <property type="entry name" value="CuRO_3_FV_like"/>
    <property type="match status" value="1"/>
</dbReference>
<dbReference type="PANTHER" id="PTHR46806">
    <property type="entry name" value="F5/8 TYPE C DOMAIN-CONTAINING PROTEIN"/>
    <property type="match status" value="1"/>
</dbReference>
<dbReference type="SMART" id="SM00231">
    <property type="entry name" value="FA58C"/>
    <property type="match status" value="2"/>
</dbReference>
<feature type="compositionally biased region" description="Basic and acidic residues" evidence="21">
    <location>
        <begin position="1963"/>
        <end position="1972"/>
    </location>
</feature>
<feature type="disulfide bond" evidence="20">
    <location>
        <begin position="341"/>
        <end position="368"/>
    </location>
</feature>
<feature type="compositionally biased region" description="Polar residues" evidence="21">
    <location>
        <begin position="2251"/>
        <end position="2264"/>
    </location>
</feature>
<dbReference type="Gene3D" id="2.10.70.10">
    <property type="entry name" value="Complement Module, domain 1"/>
    <property type="match status" value="7"/>
</dbReference>
<evidence type="ECO:0000256" key="14">
    <source>
        <dbReference type="ARBA" id="ARBA00022889"/>
    </source>
</evidence>
<evidence type="ECO:0000256" key="18">
    <source>
        <dbReference type="ARBA" id="ARBA00023180"/>
    </source>
</evidence>
<feature type="domain" description="F5/8 type C" evidence="22">
    <location>
        <begin position="2992"/>
        <end position="3146"/>
    </location>
</feature>
<evidence type="ECO:0000256" key="2">
    <source>
        <dbReference type="ARBA" id="ARBA00007360"/>
    </source>
</evidence>
<keyword evidence="12" id="KW-0677">Repeat</keyword>
<keyword evidence="8" id="KW-0812">Transmembrane</keyword>
<keyword evidence="5 19" id="KW-0245">EGF-like domain</keyword>
<dbReference type="InterPro" id="IPR002396">
    <property type="entry name" value="Selectin_superfamily"/>
</dbReference>
<dbReference type="InterPro" id="IPR016187">
    <property type="entry name" value="CTDL_fold"/>
</dbReference>
<dbReference type="PROSITE" id="PS01286">
    <property type="entry name" value="FA58C_2"/>
    <property type="match status" value="2"/>
</dbReference>
<dbReference type="SMART" id="SM00034">
    <property type="entry name" value="CLECT"/>
    <property type="match status" value="1"/>
</dbReference>
<feature type="domain" description="Sushi" evidence="25">
    <location>
        <begin position="694"/>
        <end position="755"/>
    </location>
</feature>
<feature type="domain" description="Sushi" evidence="25">
    <location>
        <begin position="371"/>
        <end position="432"/>
    </location>
</feature>
<dbReference type="Pfam" id="PF07732">
    <property type="entry name" value="Cu-oxidase_3"/>
    <property type="match status" value="1"/>
</dbReference>
<evidence type="ECO:0000313" key="26">
    <source>
        <dbReference type="EMBL" id="KAK2084751.1"/>
    </source>
</evidence>
<dbReference type="InterPro" id="IPR011707">
    <property type="entry name" value="Cu-oxidase-like_N"/>
</dbReference>
<evidence type="ECO:0000256" key="4">
    <source>
        <dbReference type="ARBA" id="ARBA00022475"/>
    </source>
</evidence>
<feature type="region of interest" description="Disordered" evidence="21">
    <location>
        <begin position="2251"/>
        <end position="2309"/>
    </location>
</feature>
<evidence type="ECO:0000256" key="7">
    <source>
        <dbReference type="ARBA" id="ARBA00022659"/>
    </source>
</evidence>
<dbReference type="InterPro" id="IPR035976">
    <property type="entry name" value="Sushi/SCR/CCP_sf"/>
</dbReference>
<dbReference type="SMART" id="SM00032">
    <property type="entry name" value="CCP"/>
    <property type="match status" value="7"/>
</dbReference>
<feature type="domain" description="C-type lectin" evidence="24">
    <location>
        <begin position="26"/>
        <end position="146"/>
    </location>
</feature>
<keyword evidence="7 20" id="KW-0768">Sushi</keyword>
<evidence type="ECO:0000256" key="16">
    <source>
        <dbReference type="ARBA" id="ARBA00023136"/>
    </source>
</evidence>
<keyword evidence="14" id="KW-0130">Cell adhesion</keyword>
<dbReference type="Proteomes" id="UP001266305">
    <property type="component" value="Unassembled WGS sequence"/>
</dbReference>
<evidence type="ECO:0000256" key="13">
    <source>
        <dbReference type="ARBA" id="ARBA00022837"/>
    </source>
</evidence>
<feature type="disulfide bond" evidence="20">
    <location>
        <begin position="726"/>
        <end position="753"/>
    </location>
</feature>
<name>A0ABQ9TJ26_SAGOE</name>
<dbReference type="SUPFAM" id="SSF57535">
    <property type="entry name" value="Complement control module/SCR domain"/>
    <property type="match status" value="7"/>
</dbReference>
<dbReference type="Gene3D" id="3.10.100.10">
    <property type="entry name" value="Mannose-Binding Protein A, subunit A"/>
    <property type="match status" value="1"/>
</dbReference>
<dbReference type="InterPro" id="IPR000742">
    <property type="entry name" value="EGF"/>
</dbReference>